<organism evidence="3 4">
    <name type="scientific">Tepidibacter hydrothermalis</name>
    <dbReference type="NCBI Taxonomy" id="3036126"/>
    <lineage>
        <taxon>Bacteria</taxon>
        <taxon>Bacillati</taxon>
        <taxon>Bacillota</taxon>
        <taxon>Clostridia</taxon>
        <taxon>Peptostreptococcales</taxon>
        <taxon>Peptostreptococcaceae</taxon>
        <taxon>Tepidibacter</taxon>
    </lineage>
</organism>
<accession>A0ABY8EJ68</accession>
<keyword evidence="1" id="KW-0413">Isomerase</keyword>
<evidence type="ECO:0000259" key="2">
    <source>
        <dbReference type="Pfam" id="PF01361"/>
    </source>
</evidence>
<dbReference type="Gene3D" id="3.30.429.10">
    <property type="entry name" value="Macrophage Migration Inhibitory Factor"/>
    <property type="match status" value="1"/>
</dbReference>
<evidence type="ECO:0000313" key="3">
    <source>
        <dbReference type="EMBL" id="WFD11809.1"/>
    </source>
</evidence>
<dbReference type="RefSeq" id="WP_277733987.1">
    <property type="nucleotide sequence ID" value="NZ_CP120733.1"/>
</dbReference>
<dbReference type="SUPFAM" id="SSF55331">
    <property type="entry name" value="Tautomerase/MIF"/>
    <property type="match status" value="1"/>
</dbReference>
<reference evidence="3 4" key="1">
    <citation type="submission" date="2023-03" db="EMBL/GenBank/DDBJ databases">
        <title>Complete genome sequence of Tepidibacter sp. SWIR-1, isolated from a deep-sea hydrothermal vent.</title>
        <authorList>
            <person name="Li X."/>
        </authorList>
    </citation>
    <scope>NUCLEOTIDE SEQUENCE [LARGE SCALE GENOMIC DNA]</scope>
    <source>
        <strain evidence="3 4">SWIR-1</strain>
    </source>
</reference>
<protein>
    <submittedName>
        <fullName evidence="3">Tautomerase family protein</fullName>
    </submittedName>
</protein>
<gene>
    <name evidence="3" type="ORF">P4S50_06955</name>
</gene>
<keyword evidence="4" id="KW-1185">Reference proteome</keyword>
<dbReference type="Pfam" id="PF01361">
    <property type="entry name" value="Tautomerase"/>
    <property type="match status" value="1"/>
</dbReference>
<name>A0ABY8EJ68_9FIRM</name>
<dbReference type="Proteomes" id="UP001222800">
    <property type="component" value="Chromosome"/>
</dbReference>
<dbReference type="InterPro" id="IPR014347">
    <property type="entry name" value="Tautomerase/MIF_sf"/>
</dbReference>
<sequence length="64" mass="6839">MPVINVTLSPIPEEQKKELISRLVEVSMDITGTPEHGNAVIITELPLNALGVGKKTAAEVFGNK</sequence>
<dbReference type="EMBL" id="CP120733">
    <property type="protein sequence ID" value="WFD11809.1"/>
    <property type="molecule type" value="Genomic_DNA"/>
</dbReference>
<feature type="domain" description="4-oxalocrotonate tautomerase-like" evidence="2">
    <location>
        <begin position="2"/>
        <end position="54"/>
    </location>
</feature>
<evidence type="ECO:0000256" key="1">
    <source>
        <dbReference type="ARBA" id="ARBA00023235"/>
    </source>
</evidence>
<evidence type="ECO:0000313" key="4">
    <source>
        <dbReference type="Proteomes" id="UP001222800"/>
    </source>
</evidence>
<dbReference type="InterPro" id="IPR004370">
    <property type="entry name" value="4-OT-like_dom"/>
</dbReference>
<proteinExistence type="predicted"/>